<dbReference type="STRING" id="421531.IX38_16460"/>
<dbReference type="AlphaFoldDB" id="A0A085ZB50"/>
<dbReference type="OrthoDB" id="1239135at2"/>
<keyword evidence="2" id="KW-1185">Reference proteome</keyword>
<proteinExistence type="predicted"/>
<evidence type="ECO:0000313" key="2">
    <source>
        <dbReference type="Proteomes" id="UP000028703"/>
    </source>
</evidence>
<evidence type="ECO:0000313" key="1">
    <source>
        <dbReference type="EMBL" id="KFF01664.1"/>
    </source>
</evidence>
<dbReference type="eggNOG" id="ENOG5033WGB">
    <property type="taxonomic scope" value="Bacteria"/>
</dbReference>
<organism evidence="1 2">
    <name type="scientific">Chryseobacterium luteum</name>
    <dbReference type="NCBI Taxonomy" id="421531"/>
    <lineage>
        <taxon>Bacteria</taxon>
        <taxon>Pseudomonadati</taxon>
        <taxon>Bacteroidota</taxon>
        <taxon>Flavobacteriia</taxon>
        <taxon>Flavobacteriales</taxon>
        <taxon>Weeksellaceae</taxon>
        <taxon>Chryseobacterium group</taxon>
        <taxon>Chryseobacterium</taxon>
    </lineage>
</organism>
<name>A0A085ZB50_9FLAO</name>
<gene>
    <name evidence="1" type="ORF">IX38_16460</name>
</gene>
<accession>A0A085ZB50</accession>
<sequence>MGRNTEIYMFDKEKASANLYEDLQNRTFHTRTFKEYLEDRKKEIGTYDITLEKVLEKVKSDINTITADELFEIILFLSEEIYSESTGSDYATREKYLEELYDRYGLILLYELPTSTVCTSYMFQYGNYTHYFPIYEPENYELGNSDGGINIDSKKFLKFNDYMILLMKMILDKKMDGYEYEFTKTEEDIIRHITADHENNLILFKEIERECDFIKDCSSDEKDPYIQTIYYAYAFFKQSIEMKLRIDTEKNPRIVILDSY</sequence>
<protein>
    <submittedName>
        <fullName evidence="1">Uncharacterized protein</fullName>
    </submittedName>
</protein>
<comment type="caution">
    <text evidence="1">The sequence shown here is derived from an EMBL/GenBank/DDBJ whole genome shotgun (WGS) entry which is preliminary data.</text>
</comment>
<dbReference type="RefSeq" id="WP_034706540.1">
    <property type="nucleotide sequence ID" value="NZ_JPRO01000015.1"/>
</dbReference>
<dbReference type="Proteomes" id="UP000028703">
    <property type="component" value="Unassembled WGS sequence"/>
</dbReference>
<dbReference type="EMBL" id="JPRO01000015">
    <property type="protein sequence ID" value="KFF01664.1"/>
    <property type="molecule type" value="Genomic_DNA"/>
</dbReference>
<reference evidence="1 2" key="1">
    <citation type="submission" date="2014-07" db="EMBL/GenBank/DDBJ databases">
        <title>Genome of Chryseobacterium luteum DSM 18605.</title>
        <authorList>
            <person name="Stropko S.J."/>
            <person name="Pipes S.E."/>
            <person name="Newman J.D."/>
        </authorList>
    </citation>
    <scope>NUCLEOTIDE SEQUENCE [LARGE SCALE GENOMIC DNA]</scope>
    <source>
        <strain evidence="1 2">DSM 18605</strain>
    </source>
</reference>